<dbReference type="InterPro" id="IPR023214">
    <property type="entry name" value="HAD_sf"/>
</dbReference>
<dbReference type="InterPro" id="IPR006549">
    <property type="entry name" value="HAD-SF_hydro_IIIA"/>
</dbReference>
<evidence type="ECO:0000256" key="1">
    <source>
        <dbReference type="ARBA" id="ARBA00004496"/>
    </source>
</evidence>
<evidence type="ECO:0000256" key="6">
    <source>
        <dbReference type="ARBA" id="ARBA00031828"/>
    </source>
</evidence>
<dbReference type="SUPFAM" id="SSF56784">
    <property type="entry name" value="HAD-like"/>
    <property type="match status" value="1"/>
</dbReference>
<evidence type="ECO:0000256" key="4">
    <source>
        <dbReference type="ARBA" id="ARBA00022801"/>
    </source>
</evidence>
<evidence type="ECO:0000313" key="8">
    <source>
        <dbReference type="EMBL" id="GAA4388499.1"/>
    </source>
</evidence>
<dbReference type="InterPro" id="IPR036412">
    <property type="entry name" value="HAD-like_sf"/>
</dbReference>
<dbReference type="PANTHER" id="PTHR42891">
    <property type="entry name" value="D-GLYCERO-BETA-D-MANNO-HEPTOSE-1,7-BISPHOSPHATE 7-PHOSPHATASE"/>
    <property type="match status" value="1"/>
</dbReference>
<evidence type="ECO:0000256" key="7">
    <source>
        <dbReference type="PIRNR" id="PIRNR004682"/>
    </source>
</evidence>
<keyword evidence="2 7" id="KW-0963">Cytoplasm</keyword>
<keyword evidence="4 7" id="KW-0378">Hydrolase</keyword>
<keyword evidence="5 7" id="KW-0119">Carbohydrate metabolism</keyword>
<protein>
    <recommendedName>
        <fullName evidence="6 7">D,D-heptose 1,7-bisphosphate phosphatase</fullName>
        <ecNumber evidence="7">3.1.3.-</ecNumber>
    </recommendedName>
</protein>
<dbReference type="RefSeq" id="WP_159899049.1">
    <property type="nucleotide sequence ID" value="NZ_BAABFX010000009.1"/>
</dbReference>
<evidence type="ECO:0000313" key="9">
    <source>
        <dbReference type="Proteomes" id="UP001500390"/>
    </source>
</evidence>
<comment type="similarity">
    <text evidence="7">Belongs to the gmhB family.</text>
</comment>
<organism evidence="8 9">
    <name type="scientific">Ornithinibacter aureus</name>
    <dbReference type="NCBI Taxonomy" id="622664"/>
    <lineage>
        <taxon>Bacteria</taxon>
        <taxon>Bacillati</taxon>
        <taxon>Actinomycetota</taxon>
        <taxon>Actinomycetes</taxon>
        <taxon>Micrococcales</taxon>
        <taxon>Intrasporangiaceae</taxon>
        <taxon>Ornithinibacter</taxon>
    </lineage>
</organism>
<dbReference type="InterPro" id="IPR004446">
    <property type="entry name" value="Heptose_bisP_phosphatase"/>
</dbReference>
<dbReference type="NCBIfam" id="TIGR01656">
    <property type="entry name" value="Histidinol-ppas"/>
    <property type="match status" value="1"/>
</dbReference>
<dbReference type="Gene3D" id="3.40.50.1000">
    <property type="entry name" value="HAD superfamily/HAD-like"/>
    <property type="match status" value="1"/>
</dbReference>
<proteinExistence type="inferred from homology"/>
<evidence type="ECO:0000256" key="3">
    <source>
        <dbReference type="ARBA" id="ARBA00022723"/>
    </source>
</evidence>
<reference evidence="9" key="1">
    <citation type="journal article" date="2019" name="Int. J. Syst. Evol. Microbiol.">
        <title>The Global Catalogue of Microorganisms (GCM) 10K type strain sequencing project: providing services to taxonomists for standard genome sequencing and annotation.</title>
        <authorList>
            <consortium name="The Broad Institute Genomics Platform"/>
            <consortium name="The Broad Institute Genome Sequencing Center for Infectious Disease"/>
            <person name="Wu L."/>
            <person name="Ma J."/>
        </authorList>
    </citation>
    <scope>NUCLEOTIDE SEQUENCE [LARGE SCALE GENOMIC DNA]</scope>
    <source>
        <strain evidence="9">JCM 17738</strain>
    </source>
</reference>
<dbReference type="PIRSF" id="PIRSF004682">
    <property type="entry name" value="GmhB"/>
    <property type="match status" value="1"/>
</dbReference>
<comment type="caution">
    <text evidence="8">The sequence shown here is derived from an EMBL/GenBank/DDBJ whole genome shotgun (WGS) entry which is preliminary data.</text>
</comment>
<gene>
    <name evidence="8" type="ORF">GCM10023153_03800</name>
</gene>
<sequence length="179" mass="18946">MGGPGLTRPARSGPWDIVFLDRDGTINVHGPGYVRDPEGLVLLPGAAQAVARLNESGCRVVVVTNQRGLATGALTWEQWTTVMERMCVLLAAEGAHVDAVEMCPHQYDECACRKPAPGMFLRALADAPWARAERCAMIGDMPSDVAPARALGMTTFLLGHDVPTLADAVDALLDGSLGP</sequence>
<dbReference type="Proteomes" id="UP001500390">
    <property type="component" value="Unassembled WGS sequence"/>
</dbReference>
<accession>A0ABP8JC48</accession>
<dbReference type="InterPro" id="IPR006543">
    <property type="entry name" value="Histidinol-phos"/>
</dbReference>
<name>A0ABP8JC48_9MICO</name>
<dbReference type="PANTHER" id="PTHR42891:SF1">
    <property type="entry name" value="D-GLYCERO-BETA-D-MANNO-HEPTOSE-1,7-BISPHOSPHATE 7-PHOSPHATASE"/>
    <property type="match status" value="1"/>
</dbReference>
<dbReference type="Pfam" id="PF13242">
    <property type="entry name" value="Hydrolase_like"/>
    <property type="match status" value="1"/>
</dbReference>
<keyword evidence="3" id="KW-0479">Metal-binding</keyword>
<comment type="subcellular location">
    <subcellularLocation>
        <location evidence="1 7">Cytoplasm</location>
    </subcellularLocation>
</comment>
<evidence type="ECO:0000256" key="2">
    <source>
        <dbReference type="ARBA" id="ARBA00022490"/>
    </source>
</evidence>
<evidence type="ECO:0000256" key="5">
    <source>
        <dbReference type="ARBA" id="ARBA00023277"/>
    </source>
</evidence>
<keyword evidence="9" id="KW-1185">Reference proteome</keyword>
<dbReference type="NCBIfam" id="TIGR01662">
    <property type="entry name" value="HAD-SF-IIIA"/>
    <property type="match status" value="1"/>
</dbReference>
<dbReference type="EMBL" id="BAABFX010000009">
    <property type="protein sequence ID" value="GAA4388499.1"/>
    <property type="molecule type" value="Genomic_DNA"/>
</dbReference>
<dbReference type="EC" id="3.1.3.-" evidence="7"/>